<gene>
    <name evidence="1" type="ORF">G6048_14085</name>
</gene>
<proteinExistence type="predicted"/>
<accession>A0ABX0DR71</accession>
<keyword evidence="2" id="KW-1185">Reference proteome</keyword>
<organism evidence="1 2">
    <name type="scientific">Streptomyces ureilyticus</name>
    <dbReference type="NCBI Taxonomy" id="1775131"/>
    <lineage>
        <taxon>Bacteria</taxon>
        <taxon>Bacillati</taxon>
        <taxon>Actinomycetota</taxon>
        <taxon>Actinomycetes</taxon>
        <taxon>Kitasatosporales</taxon>
        <taxon>Streptomycetaceae</taxon>
        <taxon>Streptomyces</taxon>
    </lineage>
</organism>
<dbReference type="Proteomes" id="UP001518140">
    <property type="component" value="Unassembled WGS sequence"/>
</dbReference>
<evidence type="ECO:0008006" key="3">
    <source>
        <dbReference type="Google" id="ProtNLM"/>
    </source>
</evidence>
<dbReference type="EMBL" id="JAAKZX010000035">
    <property type="protein sequence ID" value="NGO43244.1"/>
    <property type="molecule type" value="Genomic_DNA"/>
</dbReference>
<evidence type="ECO:0000313" key="1">
    <source>
        <dbReference type="EMBL" id="NGO43244.1"/>
    </source>
</evidence>
<evidence type="ECO:0000313" key="2">
    <source>
        <dbReference type="Proteomes" id="UP001518140"/>
    </source>
</evidence>
<name>A0ABX0DR71_9ACTN</name>
<reference evidence="1 2" key="1">
    <citation type="submission" date="2020-02" db="EMBL/GenBank/DDBJ databases">
        <title>Whole-genome analyses of novel actinobacteria.</title>
        <authorList>
            <person name="Sahin N."/>
            <person name="Tokatli A."/>
        </authorList>
    </citation>
    <scope>NUCLEOTIDE SEQUENCE [LARGE SCALE GENOMIC DNA]</scope>
    <source>
        <strain evidence="1 2">YC419</strain>
    </source>
</reference>
<sequence length="99" mass="9625">MSLMTSTHVAEWANRNAAAGEQSSVWAGGREVTPVLATPAAAAAAQAARVLVATQAAGTLAVATGQAAAQVTGYAPEAALTGRTAPEGASFSALMDAVG</sequence>
<protein>
    <recommendedName>
        <fullName evidence="3">PAS domain-containing protein</fullName>
    </recommendedName>
</protein>
<comment type="caution">
    <text evidence="1">The sequence shown here is derived from an EMBL/GenBank/DDBJ whole genome shotgun (WGS) entry which is preliminary data.</text>
</comment>
<dbReference type="RefSeq" id="WP_165339857.1">
    <property type="nucleotide sequence ID" value="NZ_JAAKZX010000035.1"/>
</dbReference>